<feature type="transmembrane region" description="Helical" evidence="2">
    <location>
        <begin position="169"/>
        <end position="187"/>
    </location>
</feature>
<comment type="caution">
    <text evidence="3">The sequence shown here is derived from an EMBL/GenBank/DDBJ whole genome shotgun (WGS) entry which is preliminary data.</text>
</comment>
<keyword evidence="2" id="KW-0812">Transmembrane</keyword>
<keyword evidence="2" id="KW-0472">Membrane</keyword>
<feature type="transmembrane region" description="Helical" evidence="2">
    <location>
        <begin position="199"/>
        <end position="217"/>
    </location>
</feature>
<keyword evidence="4" id="KW-1185">Reference proteome</keyword>
<feature type="coiled-coil region" evidence="1">
    <location>
        <begin position="80"/>
        <end position="159"/>
    </location>
</feature>
<accession>A0AAV8UZ19</accession>
<keyword evidence="2" id="KW-1133">Transmembrane helix</keyword>
<dbReference type="AlphaFoldDB" id="A0AAV8UZ19"/>
<keyword evidence="1" id="KW-0175">Coiled coil</keyword>
<evidence type="ECO:0000313" key="4">
    <source>
        <dbReference type="Proteomes" id="UP001157974"/>
    </source>
</evidence>
<evidence type="ECO:0000256" key="2">
    <source>
        <dbReference type="SAM" id="Phobius"/>
    </source>
</evidence>
<dbReference type="EMBL" id="JAMWBK010000003">
    <property type="protein sequence ID" value="KAJ8906856.1"/>
    <property type="molecule type" value="Genomic_DNA"/>
</dbReference>
<sequence>MAAFVSGVGVCRRVGKGCCPRRFGKRLLVCGEDGKVDKSGGGDSSVQDALERALRQSIKDMKDEGEYGEKETDEIRRIGEKEIRLLADALKEDLEQYRENKRDNVLKSGEMQKLEKLMEKFDQQAGELEEMMDREQQKVIEEAEQIRKLSEEYATLKNSPRSSFSPRQAVLFFLSWGFGSGSIYYVWRGIDSGYLMDGLVNAGFDAAVATVCIYLYLKEKATQSQTPGTKPEE</sequence>
<proteinExistence type="predicted"/>
<reference evidence="3 4" key="1">
    <citation type="journal article" date="2023" name="Nat. Commun.">
        <title>Origin of minicircular mitochondrial genomes in red algae.</title>
        <authorList>
            <person name="Lee Y."/>
            <person name="Cho C.H."/>
            <person name="Lee Y.M."/>
            <person name="Park S.I."/>
            <person name="Yang J.H."/>
            <person name="West J.A."/>
            <person name="Bhattacharya D."/>
            <person name="Yoon H.S."/>
        </authorList>
    </citation>
    <scope>NUCLEOTIDE SEQUENCE [LARGE SCALE GENOMIC DNA]</scope>
    <source>
        <strain evidence="3 4">CCMP1338</strain>
        <tissue evidence="3">Whole cell</tissue>
    </source>
</reference>
<dbReference type="Proteomes" id="UP001157974">
    <property type="component" value="Unassembled WGS sequence"/>
</dbReference>
<evidence type="ECO:0000256" key="1">
    <source>
        <dbReference type="SAM" id="Coils"/>
    </source>
</evidence>
<protein>
    <submittedName>
        <fullName evidence="3">Uncharacterized protein</fullName>
    </submittedName>
</protein>
<organism evidence="3 4">
    <name type="scientific">Rhodosorus marinus</name>
    <dbReference type="NCBI Taxonomy" id="101924"/>
    <lineage>
        <taxon>Eukaryota</taxon>
        <taxon>Rhodophyta</taxon>
        <taxon>Stylonematophyceae</taxon>
        <taxon>Stylonematales</taxon>
        <taxon>Stylonemataceae</taxon>
        <taxon>Rhodosorus</taxon>
    </lineage>
</organism>
<evidence type="ECO:0000313" key="3">
    <source>
        <dbReference type="EMBL" id="KAJ8906856.1"/>
    </source>
</evidence>
<name>A0AAV8UZ19_9RHOD</name>
<gene>
    <name evidence="3" type="ORF">NDN08_003340</name>
</gene>